<reference evidence="2 3" key="1">
    <citation type="journal article" date="2006" name="Nature">
        <title>Global trends of whole-genome duplications revealed by the ciliate Paramecium tetraurelia.</title>
        <authorList>
            <consortium name="Genoscope"/>
            <person name="Aury J.-M."/>
            <person name="Jaillon O."/>
            <person name="Duret L."/>
            <person name="Noel B."/>
            <person name="Jubin C."/>
            <person name="Porcel B.M."/>
            <person name="Segurens B."/>
            <person name="Daubin V."/>
            <person name="Anthouard V."/>
            <person name="Aiach N."/>
            <person name="Arnaiz O."/>
            <person name="Billaut A."/>
            <person name="Beisson J."/>
            <person name="Blanc I."/>
            <person name="Bouhouche K."/>
            <person name="Camara F."/>
            <person name="Duharcourt S."/>
            <person name="Guigo R."/>
            <person name="Gogendeau D."/>
            <person name="Katinka M."/>
            <person name="Keller A.-M."/>
            <person name="Kissmehl R."/>
            <person name="Klotz C."/>
            <person name="Koll F."/>
            <person name="Le Moue A."/>
            <person name="Lepere C."/>
            <person name="Malinsky S."/>
            <person name="Nowacki M."/>
            <person name="Nowak J.K."/>
            <person name="Plattner H."/>
            <person name="Poulain J."/>
            <person name="Ruiz F."/>
            <person name="Serrano V."/>
            <person name="Zagulski M."/>
            <person name="Dessen P."/>
            <person name="Betermier M."/>
            <person name="Weissenbach J."/>
            <person name="Scarpelli C."/>
            <person name="Schachter V."/>
            <person name="Sperling L."/>
            <person name="Meyer E."/>
            <person name="Cohen J."/>
            <person name="Wincker P."/>
        </authorList>
    </citation>
    <scope>NUCLEOTIDE SEQUENCE [LARGE SCALE GENOMIC DNA]</scope>
    <source>
        <strain evidence="2 3">Stock d4-2</strain>
    </source>
</reference>
<dbReference type="HOGENOM" id="CLU_663012_0_0_1"/>
<evidence type="ECO:0000313" key="3">
    <source>
        <dbReference type="Proteomes" id="UP000000600"/>
    </source>
</evidence>
<dbReference type="EMBL" id="CT868417">
    <property type="protein sequence ID" value="CAK81656.1"/>
    <property type="molecule type" value="Genomic_DNA"/>
</dbReference>
<dbReference type="KEGG" id="ptm:GSPATT00039475001"/>
<feature type="compositionally biased region" description="Polar residues" evidence="1">
    <location>
        <begin position="180"/>
        <end position="204"/>
    </location>
</feature>
<sequence length="415" mass="50053">MHRYVLNDFNSIYLPKILRKIELKVDKTFQLIITSQYLLEPLVPAIYERYQRIWKKTDSRKFILQQQQQSKDSKINKQEVKQKIKKLPNDYKQHSSQQQDQNHFQLLQQQLDLSKKTSANNFNKKIYNRNIQFAMKSKNPLDQSLLFLKLRYSEGKFSHFKTKVSQLQIKNTFVLSNKLQQQQLKTKPDSQNSQQQLPENSQPSHSKKNQNRLMIELQYFNKIFLNLINIQQGEPEQQFQEVQLVQKPKKHTQKMKIYCQKFNLSFMPNQQRSLHHMFNFLILRVSNQINFYGRQDFKKALKMSCQIPLNFIQQNSMDRMTMESFKQQLNQQRLKVVTHQFKHLMSNFNKISKYFQKLQIIIVSVRKINKLCTEAIQNYILRLQHPNFELKYYFFEQNIRDQSQKDGEQPISLSK</sequence>
<feature type="region of interest" description="Disordered" evidence="1">
    <location>
        <begin position="180"/>
        <end position="208"/>
    </location>
</feature>
<evidence type="ECO:0000256" key="1">
    <source>
        <dbReference type="SAM" id="MobiDB-lite"/>
    </source>
</evidence>
<dbReference type="AlphaFoldDB" id="A0DF39"/>
<dbReference type="GeneID" id="5034838"/>
<dbReference type="InParanoid" id="A0DF39"/>
<gene>
    <name evidence="2" type="ORF">GSPATT00039475001</name>
</gene>
<keyword evidence="3" id="KW-1185">Reference proteome</keyword>
<evidence type="ECO:0000313" key="2">
    <source>
        <dbReference type="EMBL" id="CAK81656.1"/>
    </source>
</evidence>
<protein>
    <submittedName>
        <fullName evidence="2">Uncharacterized protein</fullName>
    </submittedName>
</protein>
<organism evidence="2 3">
    <name type="scientific">Paramecium tetraurelia</name>
    <dbReference type="NCBI Taxonomy" id="5888"/>
    <lineage>
        <taxon>Eukaryota</taxon>
        <taxon>Sar</taxon>
        <taxon>Alveolata</taxon>
        <taxon>Ciliophora</taxon>
        <taxon>Intramacronucleata</taxon>
        <taxon>Oligohymenophorea</taxon>
        <taxon>Peniculida</taxon>
        <taxon>Parameciidae</taxon>
        <taxon>Paramecium</taxon>
    </lineage>
</organism>
<name>A0DF39_PARTE</name>
<proteinExistence type="predicted"/>
<dbReference type="Proteomes" id="UP000000600">
    <property type="component" value="Unassembled WGS sequence"/>
</dbReference>
<dbReference type="RefSeq" id="XP_001449053.1">
    <property type="nucleotide sequence ID" value="XM_001449016.1"/>
</dbReference>
<accession>A0DF39</accession>